<evidence type="ECO:0000256" key="1">
    <source>
        <dbReference type="SAM" id="MobiDB-lite"/>
    </source>
</evidence>
<comment type="caution">
    <text evidence="2">The sequence shown here is derived from an EMBL/GenBank/DDBJ whole genome shotgun (WGS) entry which is preliminary data.</text>
</comment>
<dbReference type="EMBL" id="CAUYUJ010002729">
    <property type="protein sequence ID" value="CAK0802125.1"/>
    <property type="molecule type" value="Genomic_DNA"/>
</dbReference>
<reference evidence="2" key="1">
    <citation type="submission" date="2023-10" db="EMBL/GenBank/DDBJ databases">
        <authorList>
            <person name="Chen Y."/>
            <person name="Shah S."/>
            <person name="Dougan E. K."/>
            <person name="Thang M."/>
            <person name="Chan C."/>
        </authorList>
    </citation>
    <scope>NUCLEOTIDE SEQUENCE [LARGE SCALE GENOMIC DNA]</scope>
</reference>
<keyword evidence="3" id="KW-1185">Reference proteome</keyword>
<name>A0ABN9QFM6_9DINO</name>
<organism evidence="2 3">
    <name type="scientific">Prorocentrum cordatum</name>
    <dbReference type="NCBI Taxonomy" id="2364126"/>
    <lineage>
        <taxon>Eukaryota</taxon>
        <taxon>Sar</taxon>
        <taxon>Alveolata</taxon>
        <taxon>Dinophyceae</taxon>
        <taxon>Prorocentrales</taxon>
        <taxon>Prorocentraceae</taxon>
        <taxon>Prorocentrum</taxon>
    </lineage>
</organism>
<proteinExistence type="predicted"/>
<protein>
    <submittedName>
        <fullName evidence="2">Uncharacterized protein</fullName>
    </submittedName>
</protein>
<gene>
    <name evidence="2" type="ORF">PCOR1329_LOCUS9734</name>
</gene>
<accession>A0ABN9QFM6</accession>
<feature type="region of interest" description="Disordered" evidence="1">
    <location>
        <begin position="249"/>
        <end position="294"/>
    </location>
</feature>
<sequence>MGGRWGGAVPRRPRSLPARQAASGASCASRPTWVAPGGREAAEGHGWRQQAHRSEAALRSYLAGYDDGRSFQACLSRADAGFELAAEGQCREREEVQRLEAALSSAHEYWWCAQPVATEPAAPAAGGGLEREAQRLRSSLCLVPSRRGAFRAEAAAVRQRWEAERAAQGAGRGRGRGRGADALLAAPLGTPRSPGALSERAALVPGGEHDRNRYEKNGRQTWSKGAWMSDRLRFHGKSRISAAERGGTSRILGRAPPPVHGFGDRAPNPWIANPCLRAPDMGTETDSRSSGGET</sequence>
<dbReference type="Proteomes" id="UP001189429">
    <property type="component" value="Unassembled WGS sequence"/>
</dbReference>
<feature type="region of interest" description="Disordered" evidence="1">
    <location>
        <begin position="1"/>
        <end position="48"/>
    </location>
</feature>
<evidence type="ECO:0000313" key="3">
    <source>
        <dbReference type="Proteomes" id="UP001189429"/>
    </source>
</evidence>
<evidence type="ECO:0000313" key="2">
    <source>
        <dbReference type="EMBL" id="CAK0802125.1"/>
    </source>
</evidence>